<feature type="domain" description="Fe/B12 periplasmic-binding" evidence="3">
    <location>
        <begin position="46"/>
        <end position="349"/>
    </location>
</feature>
<evidence type="ECO:0000259" key="3">
    <source>
        <dbReference type="PROSITE" id="PS50983"/>
    </source>
</evidence>
<proteinExistence type="predicted"/>
<feature type="signal peptide" evidence="2">
    <location>
        <begin position="1"/>
        <end position="23"/>
    </location>
</feature>
<accession>A0A4R3V1U3</accession>
<organism evidence="4 5">
    <name type="scientific">Paracandidimonas soli</name>
    <dbReference type="NCBI Taxonomy" id="1917182"/>
    <lineage>
        <taxon>Bacteria</taxon>
        <taxon>Pseudomonadati</taxon>
        <taxon>Pseudomonadota</taxon>
        <taxon>Betaproteobacteria</taxon>
        <taxon>Burkholderiales</taxon>
        <taxon>Alcaligenaceae</taxon>
        <taxon>Paracandidimonas</taxon>
    </lineage>
</organism>
<feature type="chain" id="PRO_5020617947" evidence="2">
    <location>
        <begin position="24"/>
        <end position="393"/>
    </location>
</feature>
<dbReference type="Pfam" id="PF01497">
    <property type="entry name" value="Peripla_BP_2"/>
    <property type="match status" value="1"/>
</dbReference>
<protein>
    <submittedName>
        <fullName evidence="4">Iron complex transport system substrate-binding protein</fullName>
    </submittedName>
</protein>
<dbReference type="SUPFAM" id="SSF53807">
    <property type="entry name" value="Helical backbone' metal receptor"/>
    <property type="match status" value="1"/>
</dbReference>
<evidence type="ECO:0000313" key="4">
    <source>
        <dbReference type="EMBL" id="TCU97127.1"/>
    </source>
</evidence>
<name>A0A4R3V1U3_9BURK</name>
<dbReference type="InterPro" id="IPR002491">
    <property type="entry name" value="ABC_transptr_periplasmic_BD"/>
</dbReference>
<evidence type="ECO:0000313" key="5">
    <source>
        <dbReference type="Proteomes" id="UP000294692"/>
    </source>
</evidence>
<dbReference type="PROSITE" id="PS50983">
    <property type="entry name" value="FE_B12_PBP"/>
    <property type="match status" value="1"/>
</dbReference>
<gene>
    <name evidence="4" type="ORF">EV686_1065</name>
</gene>
<dbReference type="AlphaFoldDB" id="A0A4R3V1U3"/>
<evidence type="ECO:0000256" key="2">
    <source>
        <dbReference type="SAM" id="SignalP"/>
    </source>
</evidence>
<dbReference type="PANTHER" id="PTHR30535:SF34">
    <property type="entry name" value="MOLYBDATE-BINDING PROTEIN MOLA"/>
    <property type="match status" value="1"/>
</dbReference>
<dbReference type="OrthoDB" id="9775594at2"/>
<dbReference type="RefSeq" id="WP_132477235.1">
    <property type="nucleotide sequence ID" value="NZ_JBHRVM010000001.1"/>
</dbReference>
<dbReference type="PANTHER" id="PTHR30535">
    <property type="entry name" value="VITAMIN B12-BINDING PROTEIN"/>
    <property type="match status" value="1"/>
</dbReference>
<dbReference type="EMBL" id="SMBX01000006">
    <property type="protein sequence ID" value="TCU97127.1"/>
    <property type="molecule type" value="Genomic_DNA"/>
</dbReference>
<keyword evidence="5" id="KW-1185">Reference proteome</keyword>
<evidence type="ECO:0000256" key="1">
    <source>
        <dbReference type="SAM" id="MobiDB-lite"/>
    </source>
</evidence>
<dbReference type="InterPro" id="IPR050902">
    <property type="entry name" value="ABC_Transporter_SBP"/>
</dbReference>
<dbReference type="Proteomes" id="UP000294692">
    <property type="component" value="Unassembled WGS sequence"/>
</dbReference>
<dbReference type="Gene3D" id="3.40.50.1980">
    <property type="entry name" value="Nitrogenase molybdenum iron protein domain"/>
    <property type="match status" value="2"/>
</dbReference>
<feature type="region of interest" description="Disordered" evidence="1">
    <location>
        <begin position="373"/>
        <end position="393"/>
    </location>
</feature>
<keyword evidence="2" id="KW-0732">Signal</keyword>
<sequence>MARRFIHFAFFLVLSLCAGIAGAARQPIVLTDVAGRTITLKAPATRVVLAQARHFPVLALLHPDPVSILAGWSDEFKTSFTNDYEQYRKVFPAIARIPVVGRHTPDTFSVESTLGLRPDLVLLTSAFAGIGPGMKPEDSPLIRAFESAGVPVAVIDFFMDPLKNTEISLDLLGKALGREERAQSVLAIYRERMARIRSRLDASPKERPPVFVHAHAGSTDCCNSPGVGTFNDMITFAGGHNIGSDVIRNATGQIGFEYINSRNPVVYVATGTGGAKRTRSGLSIGAGVDEQTARDSLRKVVASQGLGALAAVRSGNAHGIWHGFNDSPLHVVFIEALAHWIDPELFHDVSAQQTLDELNAFLPIPMQGTFMVSLSESPGRGSQSDKAAEAATQ</sequence>
<comment type="caution">
    <text evidence="4">The sequence shown here is derived from an EMBL/GenBank/DDBJ whole genome shotgun (WGS) entry which is preliminary data.</text>
</comment>
<reference evidence="4 5" key="1">
    <citation type="submission" date="2019-03" db="EMBL/GenBank/DDBJ databases">
        <title>Genomic Encyclopedia of Type Strains, Phase IV (KMG-IV): sequencing the most valuable type-strain genomes for metagenomic binning, comparative biology and taxonomic classification.</title>
        <authorList>
            <person name="Goeker M."/>
        </authorList>
    </citation>
    <scope>NUCLEOTIDE SEQUENCE [LARGE SCALE GENOMIC DNA]</scope>
    <source>
        <strain evidence="4 5">DSM 100048</strain>
    </source>
</reference>